<evidence type="ECO:0000313" key="1">
    <source>
        <dbReference type="EMBL" id="KAJ8356748.1"/>
    </source>
</evidence>
<accession>A0A9Q1FEC9</accession>
<organism evidence="1 2">
    <name type="scientific">Synaphobranchus kaupii</name>
    <name type="common">Kaup's arrowtooth eel</name>
    <dbReference type="NCBI Taxonomy" id="118154"/>
    <lineage>
        <taxon>Eukaryota</taxon>
        <taxon>Metazoa</taxon>
        <taxon>Chordata</taxon>
        <taxon>Craniata</taxon>
        <taxon>Vertebrata</taxon>
        <taxon>Euteleostomi</taxon>
        <taxon>Actinopterygii</taxon>
        <taxon>Neopterygii</taxon>
        <taxon>Teleostei</taxon>
        <taxon>Anguilliformes</taxon>
        <taxon>Synaphobranchidae</taxon>
        <taxon>Synaphobranchus</taxon>
    </lineage>
</organism>
<dbReference type="AlphaFoldDB" id="A0A9Q1FEC9"/>
<dbReference type="OrthoDB" id="8879562at2759"/>
<evidence type="ECO:0000313" key="2">
    <source>
        <dbReference type="Proteomes" id="UP001152622"/>
    </source>
</evidence>
<comment type="caution">
    <text evidence="1">The sequence shown here is derived from an EMBL/GenBank/DDBJ whole genome shotgun (WGS) entry which is preliminary data.</text>
</comment>
<gene>
    <name evidence="1" type="ORF">SKAU_G00195420</name>
</gene>
<proteinExistence type="predicted"/>
<dbReference type="EMBL" id="JAINUF010000006">
    <property type="protein sequence ID" value="KAJ8356748.1"/>
    <property type="molecule type" value="Genomic_DNA"/>
</dbReference>
<name>A0A9Q1FEC9_SYNKA</name>
<keyword evidence="2" id="KW-1185">Reference proteome</keyword>
<sequence length="132" mass="15114">MIAYVHCLSPEPAASCWRGTCYEEDEELLPLFKRGMGNVPPKPEASLRRRLLCAKIHQKQDSLWTPKPLLGPQPRAPGLRRPGHTLNHFSQHRWKGTGLLPVCAWCFYRLFLTLDSDSRLYHSYSFPGQIVA</sequence>
<dbReference type="Proteomes" id="UP001152622">
    <property type="component" value="Chromosome 6"/>
</dbReference>
<reference evidence="1" key="1">
    <citation type="journal article" date="2023" name="Science">
        <title>Genome structures resolve the early diversification of teleost fishes.</title>
        <authorList>
            <person name="Parey E."/>
            <person name="Louis A."/>
            <person name="Montfort J."/>
            <person name="Bouchez O."/>
            <person name="Roques C."/>
            <person name="Iampietro C."/>
            <person name="Lluch J."/>
            <person name="Castinel A."/>
            <person name="Donnadieu C."/>
            <person name="Desvignes T."/>
            <person name="Floi Bucao C."/>
            <person name="Jouanno E."/>
            <person name="Wen M."/>
            <person name="Mejri S."/>
            <person name="Dirks R."/>
            <person name="Jansen H."/>
            <person name="Henkel C."/>
            <person name="Chen W.J."/>
            <person name="Zahm M."/>
            <person name="Cabau C."/>
            <person name="Klopp C."/>
            <person name="Thompson A.W."/>
            <person name="Robinson-Rechavi M."/>
            <person name="Braasch I."/>
            <person name="Lecointre G."/>
            <person name="Bobe J."/>
            <person name="Postlethwait J.H."/>
            <person name="Berthelot C."/>
            <person name="Roest Crollius H."/>
            <person name="Guiguen Y."/>
        </authorList>
    </citation>
    <scope>NUCLEOTIDE SEQUENCE</scope>
    <source>
        <strain evidence="1">WJC10195</strain>
    </source>
</reference>
<protein>
    <submittedName>
        <fullName evidence="1">Uncharacterized protein</fullName>
    </submittedName>
</protein>